<organism evidence="2 3">
    <name type="scientific">Fusarium gaditjirri</name>
    <dbReference type="NCBI Taxonomy" id="282569"/>
    <lineage>
        <taxon>Eukaryota</taxon>
        <taxon>Fungi</taxon>
        <taxon>Dikarya</taxon>
        <taxon>Ascomycota</taxon>
        <taxon>Pezizomycotina</taxon>
        <taxon>Sordariomycetes</taxon>
        <taxon>Hypocreomycetidae</taxon>
        <taxon>Hypocreales</taxon>
        <taxon>Nectriaceae</taxon>
        <taxon>Fusarium</taxon>
        <taxon>Fusarium nisikadoi species complex</taxon>
    </lineage>
</organism>
<protein>
    <submittedName>
        <fullName evidence="2">Uncharacterized protein</fullName>
    </submittedName>
</protein>
<dbReference type="GO" id="GO:0005509">
    <property type="term" value="F:calcium ion binding"/>
    <property type="evidence" value="ECO:0007669"/>
    <property type="project" value="InterPro"/>
</dbReference>
<dbReference type="Pfam" id="PF00262">
    <property type="entry name" value="Calreticulin"/>
    <property type="match status" value="1"/>
</dbReference>
<dbReference type="OrthoDB" id="5103804at2759"/>
<dbReference type="EMBL" id="JABFAI010000126">
    <property type="protein sequence ID" value="KAF4954096.1"/>
    <property type="molecule type" value="Genomic_DNA"/>
</dbReference>
<gene>
    <name evidence="2" type="ORF">FGADI_5523</name>
</gene>
<keyword evidence="1" id="KW-0143">Chaperone</keyword>
<dbReference type="AlphaFoldDB" id="A0A8H4TA73"/>
<dbReference type="GO" id="GO:0051082">
    <property type="term" value="F:unfolded protein binding"/>
    <property type="evidence" value="ECO:0007669"/>
    <property type="project" value="InterPro"/>
</dbReference>
<dbReference type="GO" id="GO:0006457">
    <property type="term" value="P:protein folding"/>
    <property type="evidence" value="ECO:0007669"/>
    <property type="project" value="InterPro"/>
</dbReference>
<keyword evidence="3" id="KW-1185">Reference proteome</keyword>
<evidence type="ECO:0000313" key="3">
    <source>
        <dbReference type="Proteomes" id="UP000604273"/>
    </source>
</evidence>
<evidence type="ECO:0000313" key="2">
    <source>
        <dbReference type="EMBL" id="KAF4954096.1"/>
    </source>
</evidence>
<proteinExistence type="inferred from homology"/>
<dbReference type="Proteomes" id="UP000604273">
    <property type="component" value="Unassembled WGS sequence"/>
</dbReference>
<reference evidence="2" key="1">
    <citation type="journal article" date="2020" name="BMC Genomics">
        <title>Correction to: Identification and distribution of gene clusters required for synthesis of sphingolipid metabolism inhibitors in diverse species of the filamentous fungus Fusarium.</title>
        <authorList>
            <person name="Kim H.S."/>
            <person name="Lohmar J.M."/>
            <person name="Busman M."/>
            <person name="Brown D.W."/>
            <person name="Naumann T.A."/>
            <person name="Divon H.H."/>
            <person name="Lysoe E."/>
            <person name="Uhlig S."/>
            <person name="Proctor R.H."/>
        </authorList>
    </citation>
    <scope>NUCLEOTIDE SEQUENCE</scope>
    <source>
        <strain evidence="2">NRRL 45417</strain>
    </source>
</reference>
<reference evidence="2" key="2">
    <citation type="submission" date="2020-05" db="EMBL/GenBank/DDBJ databases">
        <authorList>
            <person name="Kim H.-S."/>
            <person name="Proctor R.H."/>
            <person name="Brown D.W."/>
        </authorList>
    </citation>
    <scope>NUCLEOTIDE SEQUENCE</scope>
    <source>
        <strain evidence="2">NRRL 45417</strain>
    </source>
</reference>
<name>A0A8H4TA73_9HYPO</name>
<comment type="caution">
    <text evidence="2">The sequence shown here is derived from an EMBL/GenBank/DDBJ whole genome shotgun (WGS) entry which is preliminary data.</text>
</comment>
<keyword evidence="1" id="KW-0256">Endoplasmic reticulum</keyword>
<comment type="similarity">
    <text evidence="1">Belongs to the calreticulin family.</text>
</comment>
<accession>A0A8H4TA73</accession>
<sequence>MWRLEDQGDPHRPVCPGMFESRDYLRFGLEHPRHLAFARVSAEDDLAKTRAAVKPEGVEPRDSTSEKKCVASIRFNGLGNVGSPPRKIKNPDYFDDKAPANFEPMGGIGFEMGSQRVLNHGQVRSTIDTALYIVESMNVIVKRN</sequence>
<dbReference type="GO" id="GO:0005783">
    <property type="term" value="C:endoplasmic reticulum"/>
    <property type="evidence" value="ECO:0007669"/>
    <property type="project" value="InterPro"/>
</dbReference>
<dbReference type="InterPro" id="IPR001580">
    <property type="entry name" value="Calret/calnex"/>
</dbReference>
<evidence type="ECO:0000256" key="1">
    <source>
        <dbReference type="RuleBase" id="RU362126"/>
    </source>
</evidence>